<keyword evidence="5 6" id="KW-0460">Magnesium</keyword>
<sequence length="359" mass="38067">MDSPYSRELTMAFSALQKAAQLSQSIISSQDKGAIEKADLSPVTVADFAVQALLIATFKDAFPGDSFVGEEDASDLRENEVLLERVWELLQRVGGDEDTALPATRELMCHLIDQAGASSPGGKGSGRTWVFDPIDGTKTYIRGELYAINIGLLVDGEQTLGAVGCPNTPMAATAPLCNADVDPSGEGCIVYAVKGHGAFVRKLRGGVGDAPPRRLPQQPAAPDGIRFVTCVGLGDSALPGVHEVVAQRLGATFPGCDLVPWVLRWAVLAMGLGNATVWVYRRPDRFAKAWDHAGAMLLFEETGGRITDVHGRPIDLAAGRTMSANSGFVAAPEALHGRVLEAVREVLREQGHAGILQSS</sequence>
<feature type="binding site" evidence="6">
    <location>
        <position position="135"/>
    </location>
    <ligand>
        <name>Mg(2+)</name>
        <dbReference type="ChEBI" id="CHEBI:18420"/>
        <label>1</label>
        <note>catalytic</note>
    </ligand>
</feature>
<protein>
    <submittedName>
        <fullName evidence="7">3'(2'),5'-bisphosphate nucleotidase</fullName>
    </submittedName>
</protein>
<reference evidence="7 8" key="1">
    <citation type="submission" date="2017-08" db="EMBL/GenBank/DDBJ databases">
        <title>Harnessing the power of phylogenomics to disentangle the directionality and signatures of interkingdom host jumping in the parasitic fungal genus Tolypocladium.</title>
        <authorList>
            <person name="Quandt C.A."/>
            <person name="Patterson W."/>
            <person name="Spatafora J.W."/>
        </authorList>
    </citation>
    <scope>NUCLEOTIDE SEQUENCE [LARGE SCALE GENOMIC DNA]</scope>
    <source>
        <strain evidence="7 8">CBS 113982</strain>
    </source>
</reference>
<comment type="similarity">
    <text evidence="2">Belongs to the inositol monophosphatase superfamily.</text>
</comment>
<dbReference type="GO" id="GO:0046872">
    <property type="term" value="F:metal ion binding"/>
    <property type="evidence" value="ECO:0007669"/>
    <property type="project" value="UniProtKB-KW"/>
</dbReference>
<keyword evidence="3 6" id="KW-0479">Metal-binding</keyword>
<dbReference type="GO" id="GO:0000103">
    <property type="term" value="P:sulfate assimilation"/>
    <property type="evidence" value="ECO:0007669"/>
    <property type="project" value="TreeGrafter"/>
</dbReference>
<evidence type="ECO:0000313" key="7">
    <source>
        <dbReference type="EMBL" id="PNY28361.1"/>
    </source>
</evidence>
<dbReference type="Proteomes" id="UP000236621">
    <property type="component" value="Unassembled WGS sequence"/>
</dbReference>
<organism evidence="7 8">
    <name type="scientific">Tolypocladium capitatum</name>
    <dbReference type="NCBI Taxonomy" id="45235"/>
    <lineage>
        <taxon>Eukaryota</taxon>
        <taxon>Fungi</taxon>
        <taxon>Dikarya</taxon>
        <taxon>Ascomycota</taxon>
        <taxon>Pezizomycotina</taxon>
        <taxon>Sordariomycetes</taxon>
        <taxon>Hypocreomycetidae</taxon>
        <taxon>Hypocreales</taxon>
        <taxon>Ophiocordycipitaceae</taxon>
        <taxon>Tolypocladium</taxon>
    </lineage>
</organism>
<dbReference type="STRING" id="45235.A0A2K3QLF2"/>
<evidence type="ECO:0000313" key="8">
    <source>
        <dbReference type="Proteomes" id="UP000236621"/>
    </source>
</evidence>
<evidence type="ECO:0000256" key="6">
    <source>
        <dbReference type="PIRSR" id="PIRSR600760-2"/>
    </source>
</evidence>
<feature type="binding site" evidence="6">
    <location>
        <position position="291"/>
    </location>
    <ligand>
        <name>Mg(2+)</name>
        <dbReference type="ChEBI" id="CHEBI:18420"/>
        <label>1</label>
        <note>catalytic</note>
    </ligand>
</feature>
<accession>A0A2K3QLF2</accession>
<feature type="binding site" evidence="6">
    <location>
        <position position="134"/>
    </location>
    <ligand>
        <name>Mg(2+)</name>
        <dbReference type="ChEBI" id="CHEBI:18420"/>
        <label>1</label>
        <note>catalytic</note>
    </ligand>
</feature>
<keyword evidence="4" id="KW-0378">Hydrolase</keyword>
<evidence type="ECO:0000256" key="2">
    <source>
        <dbReference type="ARBA" id="ARBA00009759"/>
    </source>
</evidence>
<evidence type="ECO:0000256" key="4">
    <source>
        <dbReference type="ARBA" id="ARBA00022801"/>
    </source>
</evidence>
<dbReference type="AlphaFoldDB" id="A0A2K3QLF2"/>
<feature type="binding site" evidence="6">
    <location>
        <position position="132"/>
    </location>
    <ligand>
        <name>Mg(2+)</name>
        <dbReference type="ChEBI" id="CHEBI:18420"/>
        <label>1</label>
        <note>catalytic</note>
    </ligand>
</feature>
<comment type="cofactor">
    <cofactor evidence="1 6">
        <name>Mg(2+)</name>
        <dbReference type="ChEBI" id="CHEBI:18420"/>
    </cofactor>
</comment>
<name>A0A2K3QLF2_9HYPO</name>
<proteinExistence type="inferred from homology"/>
<dbReference type="Pfam" id="PF00459">
    <property type="entry name" value="Inositol_P"/>
    <property type="match status" value="1"/>
</dbReference>
<evidence type="ECO:0000256" key="1">
    <source>
        <dbReference type="ARBA" id="ARBA00001946"/>
    </source>
</evidence>
<dbReference type="PANTHER" id="PTHR43200:SF2">
    <property type="entry name" value="3'(2'),5'-BISPHOSPHATE NUCLEOTIDASE"/>
    <property type="match status" value="1"/>
</dbReference>
<dbReference type="CDD" id="cd01517">
    <property type="entry name" value="PAP_phosphatase"/>
    <property type="match status" value="1"/>
</dbReference>
<evidence type="ECO:0000256" key="5">
    <source>
        <dbReference type="ARBA" id="ARBA00022842"/>
    </source>
</evidence>
<dbReference type="Gene3D" id="3.30.540.10">
    <property type="entry name" value="Fructose-1,6-Bisphosphatase, subunit A, domain 1"/>
    <property type="match status" value="1"/>
</dbReference>
<dbReference type="PANTHER" id="PTHR43200">
    <property type="entry name" value="PHOSPHATASE"/>
    <property type="match status" value="1"/>
</dbReference>
<dbReference type="Gene3D" id="3.40.190.80">
    <property type="match status" value="1"/>
</dbReference>
<dbReference type="SUPFAM" id="SSF56655">
    <property type="entry name" value="Carbohydrate phosphatase"/>
    <property type="match status" value="1"/>
</dbReference>
<dbReference type="EMBL" id="NRSZ01000274">
    <property type="protein sequence ID" value="PNY28361.1"/>
    <property type="molecule type" value="Genomic_DNA"/>
</dbReference>
<comment type="caution">
    <text evidence="7">The sequence shown here is derived from an EMBL/GenBank/DDBJ whole genome shotgun (WGS) entry which is preliminary data.</text>
</comment>
<keyword evidence="8" id="KW-1185">Reference proteome</keyword>
<feature type="binding site" evidence="6">
    <location>
        <position position="70"/>
    </location>
    <ligand>
        <name>Mg(2+)</name>
        <dbReference type="ChEBI" id="CHEBI:18420"/>
        <label>1</label>
        <note>catalytic</note>
    </ligand>
</feature>
<dbReference type="InterPro" id="IPR051090">
    <property type="entry name" value="Inositol_monoP_superfamily"/>
</dbReference>
<gene>
    <name evidence="7" type="ORF">TCAP_01709</name>
</gene>
<dbReference type="OrthoDB" id="411145at2759"/>
<evidence type="ECO:0000256" key="3">
    <source>
        <dbReference type="ARBA" id="ARBA00022723"/>
    </source>
</evidence>
<dbReference type="InterPro" id="IPR000760">
    <property type="entry name" value="Inositol_monophosphatase-like"/>
</dbReference>
<dbReference type="GO" id="GO:0008441">
    <property type="term" value="F:3'(2'),5'-bisphosphate nucleotidase activity"/>
    <property type="evidence" value="ECO:0007669"/>
    <property type="project" value="TreeGrafter"/>
</dbReference>